<evidence type="ECO:0000256" key="1">
    <source>
        <dbReference type="ARBA" id="ARBA00008140"/>
    </source>
</evidence>
<accession>A0A1S2XEU1</accession>
<dbReference type="InterPro" id="IPR008580">
    <property type="entry name" value="PPPDE_dom"/>
</dbReference>
<dbReference type="SMART" id="SM01179">
    <property type="entry name" value="DUF862"/>
    <property type="match status" value="1"/>
</dbReference>
<protein>
    <submittedName>
        <fullName evidence="7">DeSI-like protein At4g17486</fullName>
    </submittedName>
</protein>
<keyword evidence="3" id="KW-0378">Hydrolase</keyword>
<evidence type="ECO:0000259" key="5">
    <source>
        <dbReference type="PROSITE" id="PS51858"/>
    </source>
</evidence>
<sequence length="223" mass="25114">MGTTKSNSNSTTQSEKNNANNKNNYNTNVVLNVYDLTPLNNYFYWFGFGIFHSGIQVHGKEYGFGAHDFPSSGVFEVEPRKCPGFIYRCSVNLGQINMHPYEFRSFIENMASEYHGDTYHLISKNCNHFTDDVSFRLTGKHVPGWVNRLARIGSLCSCLLPDSIQVTTVKQLPEYHSEDEVTDSLSTATPCESMELDDESAKRLLSPLATAEDVSFVKEAQIK</sequence>
<dbReference type="Gene3D" id="3.90.1720.30">
    <property type="entry name" value="PPPDE domains"/>
    <property type="match status" value="1"/>
</dbReference>
<dbReference type="eggNOG" id="KOG0324">
    <property type="taxonomic scope" value="Eukaryota"/>
</dbReference>
<name>A0A1S2XEU1_CICAR</name>
<evidence type="ECO:0000256" key="2">
    <source>
        <dbReference type="ARBA" id="ARBA00022670"/>
    </source>
</evidence>
<dbReference type="GO" id="GO:0101005">
    <property type="term" value="F:deubiquitinase activity"/>
    <property type="evidence" value="ECO:0007669"/>
    <property type="project" value="TreeGrafter"/>
</dbReference>
<evidence type="ECO:0000256" key="4">
    <source>
        <dbReference type="SAM" id="MobiDB-lite"/>
    </source>
</evidence>
<feature type="region of interest" description="Disordered" evidence="4">
    <location>
        <begin position="1"/>
        <end position="22"/>
    </location>
</feature>
<dbReference type="PaxDb" id="3827-XP_004488256.1"/>
<evidence type="ECO:0000256" key="3">
    <source>
        <dbReference type="ARBA" id="ARBA00022801"/>
    </source>
</evidence>
<keyword evidence="6" id="KW-1185">Reference proteome</keyword>
<keyword evidence="2" id="KW-0645">Protease</keyword>
<reference evidence="6" key="1">
    <citation type="journal article" date="2013" name="Nat. Biotechnol.">
        <title>Draft genome sequence of chickpea (Cicer arietinum) provides a resource for trait improvement.</title>
        <authorList>
            <person name="Varshney R.K."/>
            <person name="Song C."/>
            <person name="Saxena R.K."/>
            <person name="Azam S."/>
            <person name="Yu S."/>
            <person name="Sharpe A.G."/>
            <person name="Cannon S."/>
            <person name="Baek J."/>
            <person name="Rosen B.D."/>
            <person name="Tar'an B."/>
            <person name="Millan T."/>
            <person name="Zhang X."/>
            <person name="Ramsay L.D."/>
            <person name="Iwata A."/>
            <person name="Wang Y."/>
            <person name="Nelson W."/>
            <person name="Farmer A.D."/>
            <person name="Gaur P.M."/>
            <person name="Soderlund C."/>
            <person name="Penmetsa R.V."/>
            <person name="Xu C."/>
            <person name="Bharti A.K."/>
            <person name="He W."/>
            <person name="Winter P."/>
            <person name="Zhao S."/>
            <person name="Hane J.K."/>
            <person name="Carrasquilla-Garcia N."/>
            <person name="Condie J.A."/>
            <person name="Upadhyaya H.D."/>
            <person name="Luo M.C."/>
            <person name="Thudi M."/>
            <person name="Gowda C.L."/>
            <person name="Singh N.P."/>
            <person name="Lichtenzveig J."/>
            <person name="Gali K.K."/>
            <person name="Rubio J."/>
            <person name="Nadarajan N."/>
            <person name="Dolezel J."/>
            <person name="Bansal K.C."/>
            <person name="Xu X."/>
            <person name="Edwards D."/>
            <person name="Zhang G."/>
            <person name="Kahl G."/>
            <person name="Gil J."/>
            <person name="Singh K.B."/>
            <person name="Datta S.K."/>
            <person name="Jackson S.A."/>
            <person name="Wang J."/>
            <person name="Cook D.R."/>
        </authorList>
    </citation>
    <scope>NUCLEOTIDE SEQUENCE [LARGE SCALE GENOMIC DNA]</scope>
    <source>
        <strain evidence="6">cv. CDC Frontier</strain>
    </source>
</reference>
<dbReference type="PANTHER" id="PTHR12378:SF80">
    <property type="entry name" value="IP06716P-RELATED"/>
    <property type="match status" value="1"/>
</dbReference>
<dbReference type="GeneID" id="101498789"/>
<dbReference type="PANTHER" id="PTHR12378">
    <property type="entry name" value="DESUMOYLATING ISOPEPTIDASE"/>
    <property type="match status" value="1"/>
</dbReference>
<dbReference type="AlphaFoldDB" id="A0A1S2XEU1"/>
<organism evidence="6 7">
    <name type="scientific">Cicer arietinum</name>
    <name type="common">Chickpea</name>
    <name type="synonym">Garbanzo</name>
    <dbReference type="NCBI Taxonomy" id="3827"/>
    <lineage>
        <taxon>Eukaryota</taxon>
        <taxon>Viridiplantae</taxon>
        <taxon>Streptophyta</taxon>
        <taxon>Embryophyta</taxon>
        <taxon>Tracheophyta</taxon>
        <taxon>Spermatophyta</taxon>
        <taxon>Magnoliopsida</taxon>
        <taxon>eudicotyledons</taxon>
        <taxon>Gunneridae</taxon>
        <taxon>Pentapetalae</taxon>
        <taxon>rosids</taxon>
        <taxon>fabids</taxon>
        <taxon>Fabales</taxon>
        <taxon>Fabaceae</taxon>
        <taxon>Papilionoideae</taxon>
        <taxon>50 kb inversion clade</taxon>
        <taxon>NPAAA clade</taxon>
        <taxon>Hologalegina</taxon>
        <taxon>IRL clade</taxon>
        <taxon>Cicereae</taxon>
        <taxon>Cicer</taxon>
    </lineage>
</organism>
<dbReference type="GO" id="GO:0006508">
    <property type="term" value="P:proteolysis"/>
    <property type="evidence" value="ECO:0007669"/>
    <property type="project" value="UniProtKB-KW"/>
</dbReference>
<evidence type="ECO:0000313" key="7">
    <source>
        <dbReference type="RefSeq" id="XP_004488256.1"/>
    </source>
</evidence>
<dbReference type="Pfam" id="PF05903">
    <property type="entry name" value="Peptidase_C97"/>
    <property type="match status" value="1"/>
</dbReference>
<feature type="domain" description="PPPDE" evidence="5">
    <location>
        <begin position="27"/>
        <end position="164"/>
    </location>
</feature>
<dbReference type="OrthoDB" id="412286at2759"/>
<proteinExistence type="inferred from homology"/>
<evidence type="ECO:0000313" key="6">
    <source>
        <dbReference type="Proteomes" id="UP000087171"/>
    </source>
</evidence>
<comment type="similarity">
    <text evidence="1">Belongs to the DeSI family.</text>
</comment>
<reference evidence="7" key="2">
    <citation type="submission" date="2025-08" db="UniProtKB">
        <authorList>
            <consortium name="RefSeq"/>
        </authorList>
    </citation>
    <scope>IDENTIFICATION</scope>
    <source>
        <tissue evidence="7">Etiolated seedlings</tissue>
    </source>
</reference>
<dbReference type="PROSITE" id="PS51858">
    <property type="entry name" value="PPPDE"/>
    <property type="match status" value="1"/>
</dbReference>
<dbReference type="InterPro" id="IPR042266">
    <property type="entry name" value="PPPDE_sf"/>
</dbReference>
<gene>
    <name evidence="7" type="primary">LOC101498789</name>
</gene>
<dbReference type="STRING" id="3827.A0A1S2XEU1"/>
<dbReference type="RefSeq" id="XP_004488256.1">
    <property type="nucleotide sequence ID" value="XM_004488199.3"/>
</dbReference>
<dbReference type="Proteomes" id="UP000087171">
    <property type="component" value="Chromosome Ca1"/>
</dbReference>
<dbReference type="RefSeq" id="XP_073224236.1">
    <property type="nucleotide sequence ID" value="XM_073368135.1"/>
</dbReference>
<dbReference type="GO" id="GO:0016579">
    <property type="term" value="P:protein deubiquitination"/>
    <property type="evidence" value="ECO:0007669"/>
    <property type="project" value="TreeGrafter"/>
</dbReference>